<reference evidence="10" key="1">
    <citation type="submission" date="2017-06" db="EMBL/GenBank/DDBJ databases">
        <title>Complete Genome Sequence of Mycobacterium shigaense.</title>
        <authorList>
            <person name="Fukano H."/>
            <person name="Yoshida M."/>
            <person name="Kazumi Y."/>
            <person name="Ogura Y."/>
            <person name="Mitarai S."/>
            <person name="Hayashi T."/>
            <person name="Hoshino Y."/>
        </authorList>
    </citation>
    <scope>NUCLEOTIDE SEQUENCE [LARGE SCALE GENOMIC DNA]</scope>
    <source>
        <strain evidence="10">UN-152</strain>
    </source>
</reference>
<evidence type="ECO:0000256" key="7">
    <source>
        <dbReference type="NCBIfam" id="TIGR00188"/>
    </source>
</evidence>
<evidence type="ECO:0000256" key="5">
    <source>
        <dbReference type="ARBA" id="ARBA00022884"/>
    </source>
</evidence>
<comment type="function">
    <text evidence="6">RNaseP catalyzes the removal of the 5'-leader sequence from pre-tRNA to produce the mature 5'-terminus. It can also cleave other RNA substrates such as 4.5S RNA. The protein component plays an auxiliary but essential role in vivo by binding to the 5'-leader sequence and broadening the substrate specificity of the ribozyme.</text>
</comment>
<dbReference type="Pfam" id="PF00825">
    <property type="entry name" value="Ribonuclease_P"/>
    <property type="match status" value="1"/>
</dbReference>
<dbReference type="Gene3D" id="3.30.230.10">
    <property type="match status" value="1"/>
</dbReference>
<comment type="catalytic activity">
    <reaction evidence="6">
        <text>Endonucleolytic cleavage of RNA, removing 5'-extranucleotides from tRNA precursor.</text>
        <dbReference type="EC" id="3.1.26.5"/>
    </reaction>
</comment>
<evidence type="ECO:0000256" key="2">
    <source>
        <dbReference type="ARBA" id="ARBA00022722"/>
    </source>
</evidence>
<dbReference type="PANTHER" id="PTHR33992">
    <property type="entry name" value="RIBONUCLEASE P PROTEIN COMPONENT"/>
    <property type="match status" value="1"/>
</dbReference>
<dbReference type="EC" id="3.1.26.5" evidence="6 7"/>
<dbReference type="NCBIfam" id="TIGR00188">
    <property type="entry name" value="rnpA"/>
    <property type="match status" value="1"/>
</dbReference>
<feature type="region of interest" description="Disordered" evidence="8">
    <location>
        <begin position="226"/>
        <end position="250"/>
    </location>
</feature>
<sequence length="250" mass="27356">MAALRQAKFDQAKRHQYPHTVARKSAIRLRPKPCARGPRRPAVARPLSDPPAGSDIASGRMAGKVSSKTHRGECRGQGQADLSAEQPAPSPRAWFPSAHAHSCGACHRVRPAPQGPPRAFCLILATGSWAVLPARNRMRRSTEFDSTVKRGLRTAQLDVVVHVHRSSDSDEDDGPRVGLIVGKAVGSAVQRHRVSRRLRHAVRAMLPDLDPSDRVVLRALPGSRSVSSARLQKQVRTGLRRATEHAKTRR</sequence>
<dbReference type="GO" id="GO:0042781">
    <property type="term" value="F:3'-tRNA processing endoribonuclease activity"/>
    <property type="evidence" value="ECO:0007669"/>
    <property type="project" value="TreeGrafter"/>
</dbReference>
<gene>
    <name evidence="6 9" type="primary">rnpA</name>
    <name evidence="9" type="ORF">MSG_04984</name>
</gene>
<evidence type="ECO:0000313" key="9">
    <source>
        <dbReference type="EMBL" id="BAX95090.1"/>
    </source>
</evidence>
<dbReference type="InterPro" id="IPR014721">
    <property type="entry name" value="Ribsml_uS5_D2-typ_fold_subgr"/>
</dbReference>
<keyword evidence="4 6" id="KW-0378">Hydrolase</keyword>
<accession>A0A1Z4EQ61</accession>
<protein>
    <recommendedName>
        <fullName evidence="6 7">Ribonuclease P protein component</fullName>
        <shortName evidence="6">RNase P protein</shortName>
        <shortName evidence="6">RNaseP protein</shortName>
        <ecNumber evidence="6 7">3.1.26.5</ecNumber>
    </recommendedName>
    <alternativeName>
        <fullName evidence="6">Protein C5</fullName>
    </alternativeName>
</protein>
<dbReference type="HAMAP" id="MF_00227">
    <property type="entry name" value="RNase_P"/>
    <property type="match status" value="1"/>
</dbReference>
<evidence type="ECO:0000256" key="1">
    <source>
        <dbReference type="ARBA" id="ARBA00022694"/>
    </source>
</evidence>
<keyword evidence="2 6" id="KW-0540">Nuclease</keyword>
<evidence type="ECO:0000256" key="8">
    <source>
        <dbReference type="SAM" id="MobiDB-lite"/>
    </source>
</evidence>
<keyword evidence="10" id="KW-1185">Reference proteome</keyword>
<keyword evidence="5 6" id="KW-0694">RNA-binding</keyword>
<dbReference type="GO" id="GO:0004526">
    <property type="term" value="F:ribonuclease P activity"/>
    <property type="evidence" value="ECO:0007669"/>
    <property type="project" value="UniProtKB-UniRule"/>
</dbReference>
<dbReference type="GO" id="GO:0001682">
    <property type="term" value="P:tRNA 5'-leader removal"/>
    <property type="evidence" value="ECO:0007669"/>
    <property type="project" value="UniProtKB-UniRule"/>
</dbReference>
<keyword evidence="1 6" id="KW-0819">tRNA processing</keyword>
<dbReference type="AlphaFoldDB" id="A0A1Z4EQ61"/>
<dbReference type="GO" id="GO:0030677">
    <property type="term" value="C:ribonuclease P complex"/>
    <property type="evidence" value="ECO:0007669"/>
    <property type="project" value="TreeGrafter"/>
</dbReference>
<dbReference type="Proteomes" id="UP000217736">
    <property type="component" value="Chromosome"/>
</dbReference>
<evidence type="ECO:0000256" key="6">
    <source>
        <dbReference type="HAMAP-Rule" id="MF_00227"/>
    </source>
</evidence>
<dbReference type="GO" id="GO:0000049">
    <property type="term" value="F:tRNA binding"/>
    <property type="evidence" value="ECO:0007669"/>
    <property type="project" value="UniProtKB-UniRule"/>
</dbReference>
<dbReference type="InterPro" id="IPR020568">
    <property type="entry name" value="Ribosomal_Su5_D2-typ_SF"/>
</dbReference>
<keyword evidence="3 6" id="KW-0255">Endonuclease</keyword>
<organism evidence="9 10">
    <name type="scientific">Mycobacterium shigaense</name>
    <dbReference type="NCBI Taxonomy" id="722731"/>
    <lineage>
        <taxon>Bacteria</taxon>
        <taxon>Bacillati</taxon>
        <taxon>Actinomycetota</taxon>
        <taxon>Actinomycetes</taxon>
        <taxon>Mycobacteriales</taxon>
        <taxon>Mycobacteriaceae</taxon>
        <taxon>Mycobacterium</taxon>
        <taxon>Mycobacterium simiae complex</taxon>
    </lineage>
</organism>
<feature type="compositionally biased region" description="Basic and acidic residues" evidence="8">
    <location>
        <begin position="241"/>
        <end position="250"/>
    </location>
</feature>
<proteinExistence type="inferred from homology"/>
<evidence type="ECO:0000256" key="3">
    <source>
        <dbReference type="ARBA" id="ARBA00022759"/>
    </source>
</evidence>
<dbReference type="InterPro" id="IPR000100">
    <property type="entry name" value="RNase_P"/>
</dbReference>
<dbReference type="EMBL" id="AP018164">
    <property type="protein sequence ID" value="BAX95090.1"/>
    <property type="molecule type" value="Genomic_DNA"/>
</dbReference>
<feature type="compositionally biased region" description="Polar residues" evidence="8">
    <location>
        <begin position="226"/>
        <end position="235"/>
    </location>
</feature>
<name>A0A1Z4EQ61_9MYCO</name>
<dbReference type="SUPFAM" id="SSF54211">
    <property type="entry name" value="Ribosomal protein S5 domain 2-like"/>
    <property type="match status" value="1"/>
</dbReference>
<evidence type="ECO:0000256" key="4">
    <source>
        <dbReference type="ARBA" id="ARBA00022801"/>
    </source>
</evidence>
<dbReference type="KEGG" id="mshg:MSG_04984"/>
<comment type="similarity">
    <text evidence="6">Belongs to the RnpA family.</text>
</comment>
<comment type="subunit">
    <text evidence="6">Consists of a catalytic RNA component (M1 or rnpB) and a protein subunit.</text>
</comment>
<feature type="region of interest" description="Disordered" evidence="8">
    <location>
        <begin position="1"/>
        <end position="93"/>
    </location>
</feature>
<dbReference type="PANTHER" id="PTHR33992:SF1">
    <property type="entry name" value="RIBONUCLEASE P PROTEIN COMPONENT"/>
    <property type="match status" value="1"/>
</dbReference>
<feature type="compositionally biased region" description="Basic residues" evidence="8">
    <location>
        <begin position="14"/>
        <end position="39"/>
    </location>
</feature>
<evidence type="ECO:0000313" key="10">
    <source>
        <dbReference type="Proteomes" id="UP000217736"/>
    </source>
</evidence>